<evidence type="ECO:0000256" key="4">
    <source>
        <dbReference type="ARBA" id="ARBA00022989"/>
    </source>
</evidence>
<evidence type="ECO:0000313" key="10">
    <source>
        <dbReference type="EMBL" id="EHJ37213.1"/>
    </source>
</evidence>
<dbReference type="Pfam" id="PF02687">
    <property type="entry name" value="FtsX"/>
    <property type="match status" value="1"/>
</dbReference>
<protein>
    <submittedName>
        <fullName evidence="10">Efflux ABC transporter, permease protein</fullName>
    </submittedName>
</protein>
<dbReference type="EMBL" id="AFZZ01000210">
    <property type="protein sequence ID" value="EHJ37213.1"/>
    <property type="molecule type" value="Genomic_DNA"/>
</dbReference>
<evidence type="ECO:0000256" key="3">
    <source>
        <dbReference type="ARBA" id="ARBA00022692"/>
    </source>
</evidence>
<evidence type="ECO:0000256" key="1">
    <source>
        <dbReference type="ARBA" id="ARBA00004651"/>
    </source>
</evidence>
<comment type="caution">
    <text evidence="10">The sequence shown here is derived from an EMBL/GenBank/DDBJ whole genome shotgun (WGS) entry which is preliminary data.</text>
</comment>
<feature type="transmembrane region" description="Helical" evidence="7">
    <location>
        <begin position="283"/>
        <end position="307"/>
    </location>
</feature>
<dbReference type="InterPro" id="IPR025857">
    <property type="entry name" value="MacB_PCD"/>
</dbReference>
<evidence type="ECO:0000256" key="5">
    <source>
        <dbReference type="ARBA" id="ARBA00023136"/>
    </source>
</evidence>
<dbReference type="InterPro" id="IPR050250">
    <property type="entry name" value="Macrolide_Exporter_MacB"/>
</dbReference>
<reference evidence="10 11" key="1">
    <citation type="submission" date="2011-08" db="EMBL/GenBank/DDBJ databases">
        <authorList>
            <person name="Weinstock G."/>
            <person name="Sodergren E."/>
            <person name="Clifton S."/>
            <person name="Fulton L."/>
            <person name="Fulton B."/>
            <person name="Courtney L."/>
            <person name="Fronick C."/>
            <person name="Harrison M."/>
            <person name="Strong C."/>
            <person name="Farmer C."/>
            <person name="Delahaunty K."/>
            <person name="Markovic C."/>
            <person name="Hall O."/>
            <person name="Minx P."/>
            <person name="Tomlinson C."/>
            <person name="Mitreva M."/>
            <person name="Hou S."/>
            <person name="Chen J."/>
            <person name="Wollam A."/>
            <person name="Pepin K.H."/>
            <person name="Johnson M."/>
            <person name="Bhonagiri V."/>
            <person name="Zhang X."/>
            <person name="Suruliraj S."/>
            <person name="Warren W."/>
            <person name="Chinwalla A."/>
            <person name="Mardis E.R."/>
            <person name="Wilson R.K."/>
        </authorList>
    </citation>
    <scope>NUCLEOTIDE SEQUENCE [LARGE SCALE GENOMIC DNA]</scope>
    <source>
        <strain evidence="10 11">DSM 18206</strain>
    </source>
</reference>
<feature type="transmembrane region" description="Helical" evidence="7">
    <location>
        <begin position="381"/>
        <end position="403"/>
    </location>
</feature>
<dbReference type="GO" id="GO:0022857">
    <property type="term" value="F:transmembrane transporter activity"/>
    <property type="evidence" value="ECO:0007669"/>
    <property type="project" value="TreeGrafter"/>
</dbReference>
<dbReference type="InterPro" id="IPR003838">
    <property type="entry name" value="ABC3_permease_C"/>
</dbReference>
<comment type="similarity">
    <text evidence="6">Belongs to the ABC-4 integral membrane protein family.</text>
</comment>
<dbReference type="GO" id="GO:0005886">
    <property type="term" value="C:plasma membrane"/>
    <property type="evidence" value="ECO:0007669"/>
    <property type="project" value="UniProtKB-SubCell"/>
</dbReference>
<name>G6B0Q0_9BACT</name>
<keyword evidence="5 7" id="KW-0472">Membrane</keyword>
<dbReference type="HOGENOM" id="CLU_000604_8_0_10"/>
<evidence type="ECO:0000259" key="9">
    <source>
        <dbReference type="Pfam" id="PF12704"/>
    </source>
</evidence>
<keyword evidence="4 7" id="KW-1133">Transmembrane helix</keyword>
<evidence type="ECO:0000256" key="6">
    <source>
        <dbReference type="ARBA" id="ARBA00038076"/>
    </source>
</evidence>
<dbReference type="Pfam" id="PF12704">
    <property type="entry name" value="MacB_PCD"/>
    <property type="match status" value="1"/>
</dbReference>
<organism evidence="10 11">
    <name type="scientific">Leyella stercorea DSM 18206</name>
    <dbReference type="NCBI Taxonomy" id="1002367"/>
    <lineage>
        <taxon>Bacteria</taxon>
        <taxon>Pseudomonadati</taxon>
        <taxon>Bacteroidota</taxon>
        <taxon>Bacteroidia</taxon>
        <taxon>Bacteroidales</taxon>
        <taxon>Prevotellaceae</taxon>
        <taxon>Leyella</taxon>
    </lineage>
</organism>
<evidence type="ECO:0000313" key="11">
    <source>
        <dbReference type="Proteomes" id="UP000004407"/>
    </source>
</evidence>
<keyword evidence="2" id="KW-1003">Cell membrane</keyword>
<dbReference type="GeneID" id="78337929"/>
<dbReference type="AlphaFoldDB" id="G6B0Q0"/>
<dbReference type="PANTHER" id="PTHR30572">
    <property type="entry name" value="MEMBRANE COMPONENT OF TRANSPORTER-RELATED"/>
    <property type="match status" value="1"/>
</dbReference>
<dbReference type="Proteomes" id="UP000004407">
    <property type="component" value="Unassembled WGS sequence"/>
</dbReference>
<evidence type="ECO:0000256" key="2">
    <source>
        <dbReference type="ARBA" id="ARBA00022475"/>
    </source>
</evidence>
<dbReference type="PANTHER" id="PTHR30572:SF4">
    <property type="entry name" value="ABC TRANSPORTER PERMEASE YTRF"/>
    <property type="match status" value="1"/>
</dbReference>
<keyword evidence="3 7" id="KW-0812">Transmembrane</keyword>
<dbReference type="RefSeq" id="WP_007902183.1">
    <property type="nucleotide sequence ID" value="NZ_JH379456.1"/>
</dbReference>
<feature type="domain" description="MacB-like periplasmic core" evidence="9">
    <location>
        <begin position="19"/>
        <end position="233"/>
    </location>
</feature>
<evidence type="ECO:0000259" key="8">
    <source>
        <dbReference type="Pfam" id="PF02687"/>
    </source>
</evidence>
<evidence type="ECO:0000256" key="7">
    <source>
        <dbReference type="SAM" id="Phobius"/>
    </source>
</evidence>
<gene>
    <name evidence="10" type="ORF">HMPREF0673_02468</name>
</gene>
<accession>G6B0Q0</accession>
<feature type="transmembrane region" description="Helical" evidence="7">
    <location>
        <begin position="21"/>
        <end position="44"/>
    </location>
</feature>
<dbReference type="eggNOG" id="COG0577">
    <property type="taxonomic scope" value="Bacteria"/>
</dbReference>
<comment type="subcellular location">
    <subcellularLocation>
        <location evidence="1">Cell membrane</location>
        <topology evidence="1">Multi-pass membrane protein</topology>
    </subcellularLocation>
</comment>
<sequence>MRDIFIEILTTIKHNRLRTALTGFSVAWGIFILIVLLGAGNGLINATMGNSSRFLATSMVVYGGETSKAYDGLGENRDVQLNDKDFNITSKGFPNNVKSVGAELSQQGETLVNGSDYTTGINLSGVYPNDVEINKRTMICGRFINELDLKERRKSIVISSDMAKELLPQSPLSLNGQMIRTTTLAFRVVGIYESQKNSMGNDAFIPFTTFRAIYNKGDKTGNIVFSFSNLNSEAENEAFESDYRARINRQHRAAPDDENAIWIWNRFTQALSMDTATGLLRTALWVIGILTLISGIVGVSNIMLITVRERTHEFGIRKAIGAKPWSILRLIIIESIVITTFFGYIGMVLGIAANLYMDATIGQETIDNGLFAIQMFTNPTVGIDVCVKATLLMIVAGTLAGMVPARKAAKIRPIEALRAE</sequence>
<feature type="domain" description="ABC3 transporter permease C-terminal" evidence="8">
    <location>
        <begin position="286"/>
        <end position="412"/>
    </location>
</feature>
<dbReference type="PATRIC" id="fig|1002367.3.peg.1997"/>
<feature type="transmembrane region" description="Helical" evidence="7">
    <location>
        <begin position="327"/>
        <end position="353"/>
    </location>
</feature>
<proteinExistence type="inferred from homology"/>